<evidence type="ECO:0000256" key="2">
    <source>
        <dbReference type="ARBA" id="ARBA00012513"/>
    </source>
</evidence>
<comment type="similarity">
    <text evidence="1">Belongs to the protein kinase superfamily. CAMK Ser/Thr protein kinase family. PIM subfamily.</text>
</comment>
<feature type="region of interest" description="Disordered" evidence="11">
    <location>
        <begin position="117"/>
        <end position="144"/>
    </location>
</feature>
<evidence type="ECO:0000256" key="11">
    <source>
        <dbReference type="SAM" id="MobiDB-lite"/>
    </source>
</evidence>
<sequence length="445" mass="49984">MCTSSESVPKSAVYETEAAAWLDNISFCSGFCQWIDEELSVDSLPADSQQPVQSTSASQAEAEAEAVSAQPSAEKSPTEVPSRGNRRSRIHAFFKRAWKAVKKPFLRCRRTRVESIPETASVPGPSGLQNVPDTEPASASGLPNWEPMTEPMYSLYTLQGLIGKGSFGKVFKAIRKSDGQEVAIKGLCKFNNRRYLKIPGCSAPLPREVALMLLLRRPPVSPYVIQMYEWFDRPKIFSLILECPQPCMVLRKFITVSSGLTETIASILMRQLVLAVQHCIDHGVFHNDIHADNILVTTDTLEIKLIDFGAAHLFESTGYDTWKYLGELAFCIYFLLQNIGKISVGNEMFLLAGAAEYCPPEAFSQPKYHAVPTNVWALGVTLYLMVNRRLPFYNIRETLEASPKFWKPTLSIACRDLIGQCLNRDPAKRPTLEQILEHPWFKRWL</sequence>
<keyword evidence="4" id="KW-0808">Transferase</keyword>
<dbReference type="PANTHER" id="PTHR22984">
    <property type="entry name" value="SERINE/THREONINE-PROTEIN KINASE PIM"/>
    <property type="match status" value="1"/>
</dbReference>
<name>A0A6P6J5M1_CARAU</name>
<keyword evidence="7 10" id="KW-0067">ATP-binding</keyword>
<protein>
    <recommendedName>
        <fullName evidence="2">non-specific serine/threonine protein kinase</fullName>
        <ecNumber evidence="2">2.7.11.1</ecNumber>
    </recommendedName>
</protein>
<dbReference type="PANTHER" id="PTHR22984:SF11">
    <property type="entry name" value="AURORA KINASE-RELATED"/>
    <property type="match status" value="1"/>
</dbReference>
<dbReference type="KEGG" id="caua:113040658"/>
<evidence type="ECO:0000256" key="9">
    <source>
        <dbReference type="ARBA" id="ARBA00048679"/>
    </source>
</evidence>
<dbReference type="PROSITE" id="PS50011">
    <property type="entry name" value="PROTEIN_KINASE_DOM"/>
    <property type="match status" value="1"/>
</dbReference>
<organism evidence="13 15">
    <name type="scientific">Carassius auratus</name>
    <name type="common">Goldfish</name>
    <dbReference type="NCBI Taxonomy" id="7957"/>
    <lineage>
        <taxon>Eukaryota</taxon>
        <taxon>Metazoa</taxon>
        <taxon>Chordata</taxon>
        <taxon>Craniata</taxon>
        <taxon>Vertebrata</taxon>
        <taxon>Euteleostomi</taxon>
        <taxon>Actinopterygii</taxon>
        <taxon>Neopterygii</taxon>
        <taxon>Teleostei</taxon>
        <taxon>Ostariophysi</taxon>
        <taxon>Cypriniformes</taxon>
        <taxon>Cyprinidae</taxon>
        <taxon>Cyprininae</taxon>
        <taxon>Carassius</taxon>
    </lineage>
</organism>
<keyword evidence="6" id="KW-0418">Kinase</keyword>
<dbReference type="GO" id="GO:0007346">
    <property type="term" value="P:regulation of mitotic cell cycle"/>
    <property type="evidence" value="ECO:0007669"/>
    <property type="project" value="TreeGrafter"/>
</dbReference>
<proteinExistence type="inferred from homology"/>
<dbReference type="Proteomes" id="UP000515129">
    <property type="component" value="Chromosome 22"/>
</dbReference>
<keyword evidence="3" id="KW-0723">Serine/threonine-protein kinase</keyword>
<feature type="domain" description="Protein kinase" evidence="12">
    <location>
        <begin position="156"/>
        <end position="441"/>
    </location>
</feature>
<evidence type="ECO:0000313" key="14">
    <source>
        <dbReference type="RefSeq" id="XP_026054722.1"/>
    </source>
</evidence>
<evidence type="ECO:0000259" key="12">
    <source>
        <dbReference type="PROSITE" id="PS50011"/>
    </source>
</evidence>
<comment type="catalytic activity">
    <reaction evidence="8">
        <text>L-threonyl-[protein] + ATP = O-phospho-L-threonyl-[protein] + ADP + H(+)</text>
        <dbReference type="Rhea" id="RHEA:46608"/>
        <dbReference type="Rhea" id="RHEA-COMP:11060"/>
        <dbReference type="Rhea" id="RHEA-COMP:11605"/>
        <dbReference type="ChEBI" id="CHEBI:15378"/>
        <dbReference type="ChEBI" id="CHEBI:30013"/>
        <dbReference type="ChEBI" id="CHEBI:30616"/>
        <dbReference type="ChEBI" id="CHEBI:61977"/>
        <dbReference type="ChEBI" id="CHEBI:456216"/>
        <dbReference type="EC" id="2.7.11.1"/>
    </reaction>
</comment>
<evidence type="ECO:0000256" key="6">
    <source>
        <dbReference type="ARBA" id="ARBA00022777"/>
    </source>
</evidence>
<dbReference type="RefSeq" id="XP_026054724.1">
    <property type="nucleotide sequence ID" value="XM_026198939.1"/>
</dbReference>
<evidence type="ECO:0000256" key="8">
    <source>
        <dbReference type="ARBA" id="ARBA00047899"/>
    </source>
</evidence>
<evidence type="ECO:0000313" key="15">
    <source>
        <dbReference type="RefSeq" id="XP_026054723.1"/>
    </source>
</evidence>
<reference evidence="14 15" key="1">
    <citation type="submission" date="2025-04" db="UniProtKB">
        <authorList>
            <consortium name="RefSeq"/>
        </authorList>
    </citation>
    <scope>IDENTIFICATION</scope>
    <source>
        <strain evidence="14 15">Wakin</strain>
        <tissue evidence="14 15">Muscle</tissue>
    </source>
</reference>
<dbReference type="Pfam" id="PF00069">
    <property type="entry name" value="Pkinase"/>
    <property type="match status" value="1"/>
</dbReference>
<dbReference type="GO" id="GO:0005737">
    <property type="term" value="C:cytoplasm"/>
    <property type="evidence" value="ECO:0007669"/>
    <property type="project" value="TreeGrafter"/>
</dbReference>
<dbReference type="GO" id="GO:0005524">
    <property type="term" value="F:ATP binding"/>
    <property type="evidence" value="ECO:0007669"/>
    <property type="project" value="UniProtKB-UniRule"/>
</dbReference>
<gene>
    <name evidence="14 15 16" type="primary">LOC113040658</name>
</gene>
<feature type="region of interest" description="Disordered" evidence="11">
    <location>
        <begin position="45"/>
        <end position="86"/>
    </location>
</feature>
<accession>A0A6P6J5M1</accession>
<dbReference type="Gene3D" id="3.30.200.20">
    <property type="entry name" value="Phosphorylase Kinase, domain 1"/>
    <property type="match status" value="1"/>
</dbReference>
<dbReference type="InterPro" id="IPR011009">
    <property type="entry name" value="Kinase-like_dom_sf"/>
</dbReference>
<keyword evidence="13" id="KW-1185">Reference proteome</keyword>
<evidence type="ECO:0000256" key="4">
    <source>
        <dbReference type="ARBA" id="ARBA00022679"/>
    </source>
</evidence>
<dbReference type="GO" id="GO:0043066">
    <property type="term" value="P:negative regulation of apoptotic process"/>
    <property type="evidence" value="ECO:0007669"/>
    <property type="project" value="TreeGrafter"/>
</dbReference>
<dbReference type="Gene3D" id="1.10.510.10">
    <property type="entry name" value="Transferase(Phosphotransferase) domain 1"/>
    <property type="match status" value="1"/>
</dbReference>
<feature type="compositionally biased region" description="Low complexity" evidence="11">
    <location>
        <begin position="53"/>
        <end position="74"/>
    </location>
</feature>
<comment type="catalytic activity">
    <reaction evidence="9">
        <text>L-seryl-[protein] + ATP = O-phospho-L-seryl-[protein] + ADP + H(+)</text>
        <dbReference type="Rhea" id="RHEA:17989"/>
        <dbReference type="Rhea" id="RHEA-COMP:9863"/>
        <dbReference type="Rhea" id="RHEA-COMP:11604"/>
        <dbReference type="ChEBI" id="CHEBI:15378"/>
        <dbReference type="ChEBI" id="CHEBI:29999"/>
        <dbReference type="ChEBI" id="CHEBI:30616"/>
        <dbReference type="ChEBI" id="CHEBI:83421"/>
        <dbReference type="ChEBI" id="CHEBI:456216"/>
        <dbReference type="EC" id="2.7.11.1"/>
    </reaction>
</comment>
<dbReference type="InterPro" id="IPR000719">
    <property type="entry name" value="Prot_kinase_dom"/>
</dbReference>
<dbReference type="GeneID" id="113040658"/>
<evidence type="ECO:0000313" key="13">
    <source>
        <dbReference type="Proteomes" id="UP000515129"/>
    </source>
</evidence>
<keyword evidence="5 10" id="KW-0547">Nucleotide-binding</keyword>
<dbReference type="InterPro" id="IPR051138">
    <property type="entry name" value="PIM_Ser/Thr_kinase"/>
</dbReference>
<dbReference type="PROSITE" id="PS00107">
    <property type="entry name" value="PROTEIN_KINASE_ATP"/>
    <property type="match status" value="1"/>
</dbReference>
<evidence type="ECO:0000256" key="7">
    <source>
        <dbReference type="ARBA" id="ARBA00022840"/>
    </source>
</evidence>
<evidence type="ECO:0000256" key="3">
    <source>
        <dbReference type="ARBA" id="ARBA00022527"/>
    </source>
</evidence>
<feature type="binding site" evidence="10">
    <location>
        <position position="185"/>
    </location>
    <ligand>
        <name>ATP</name>
        <dbReference type="ChEBI" id="CHEBI:30616"/>
    </ligand>
</feature>
<dbReference type="RefSeq" id="XP_026054722.1">
    <property type="nucleotide sequence ID" value="XM_026198937.1"/>
</dbReference>
<evidence type="ECO:0000256" key="10">
    <source>
        <dbReference type="PROSITE-ProRule" id="PRU10141"/>
    </source>
</evidence>
<evidence type="ECO:0000313" key="16">
    <source>
        <dbReference type="RefSeq" id="XP_026054724.1"/>
    </source>
</evidence>
<dbReference type="EC" id="2.7.11.1" evidence="2"/>
<dbReference type="AlphaFoldDB" id="A0A6P6J5M1"/>
<evidence type="ECO:0000256" key="1">
    <source>
        <dbReference type="ARBA" id="ARBA00005505"/>
    </source>
</evidence>
<dbReference type="RefSeq" id="XP_026054723.1">
    <property type="nucleotide sequence ID" value="XM_026198938.1"/>
</dbReference>
<dbReference type="OrthoDB" id="8596411at2759"/>
<dbReference type="SUPFAM" id="SSF56112">
    <property type="entry name" value="Protein kinase-like (PK-like)"/>
    <property type="match status" value="1"/>
</dbReference>
<dbReference type="GO" id="GO:0004674">
    <property type="term" value="F:protein serine/threonine kinase activity"/>
    <property type="evidence" value="ECO:0007669"/>
    <property type="project" value="UniProtKB-KW"/>
</dbReference>
<evidence type="ECO:0000256" key="5">
    <source>
        <dbReference type="ARBA" id="ARBA00022741"/>
    </source>
</evidence>
<dbReference type="InterPro" id="IPR017441">
    <property type="entry name" value="Protein_kinase_ATP_BS"/>
</dbReference>